<dbReference type="Proteomes" id="UP000446866">
    <property type="component" value="Unassembled WGS sequence"/>
</dbReference>
<dbReference type="EMBL" id="QXWK01000010">
    <property type="protein sequence ID" value="NBH61287.1"/>
    <property type="molecule type" value="Genomic_DNA"/>
</dbReference>
<dbReference type="GO" id="GO:0030436">
    <property type="term" value="P:asexual sporulation"/>
    <property type="evidence" value="ECO:0007669"/>
    <property type="project" value="InterPro"/>
</dbReference>
<accession>A0A845QKR3</accession>
<feature type="transmembrane region" description="Helical" evidence="2">
    <location>
        <begin position="6"/>
        <end position="24"/>
    </location>
</feature>
<feature type="transmembrane region" description="Helical" evidence="2">
    <location>
        <begin position="36"/>
        <end position="54"/>
    </location>
</feature>
<feature type="transmembrane region" description="Helical" evidence="2">
    <location>
        <begin position="60"/>
        <end position="76"/>
    </location>
</feature>
<keyword evidence="2" id="KW-0812">Transmembrane</keyword>
<dbReference type="GO" id="GO:0004190">
    <property type="term" value="F:aspartic-type endopeptidase activity"/>
    <property type="evidence" value="ECO:0007669"/>
    <property type="project" value="InterPro"/>
</dbReference>
<proteinExistence type="predicted"/>
<feature type="transmembrane region" description="Helical" evidence="2">
    <location>
        <begin position="83"/>
        <end position="108"/>
    </location>
</feature>
<feature type="transmembrane region" description="Helical" evidence="2">
    <location>
        <begin position="120"/>
        <end position="144"/>
    </location>
</feature>
<comment type="caution">
    <text evidence="3">The sequence shown here is derived from an EMBL/GenBank/DDBJ whole genome shotgun (WGS) entry which is preliminary data.</text>
</comment>
<evidence type="ECO:0000256" key="1">
    <source>
        <dbReference type="SAM" id="MobiDB-lite"/>
    </source>
</evidence>
<dbReference type="Pfam" id="PF03419">
    <property type="entry name" value="Peptidase_U4"/>
    <property type="match status" value="1"/>
</dbReference>
<dbReference type="AlphaFoldDB" id="A0A845QKR3"/>
<organism evidence="3 4">
    <name type="scientific">Anaerotruncus colihominis</name>
    <dbReference type="NCBI Taxonomy" id="169435"/>
    <lineage>
        <taxon>Bacteria</taxon>
        <taxon>Bacillati</taxon>
        <taxon>Bacillota</taxon>
        <taxon>Clostridia</taxon>
        <taxon>Eubacteriales</taxon>
        <taxon>Oscillospiraceae</taxon>
        <taxon>Anaerotruncus</taxon>
    </lineage>
</organism>
<gene>
    <name evidence="3" type="ORF">D0435_06435</name>
</gene>
<evidence type="ECO:0008006" key="5">
    <source>
        <dbReference type="Google" id="ProtNLM"/>
    </source>
</evidence>
<feature type="region of interest" description="Disordered" evidence="1">
    <location>
        <begin position="320"/>
        <end position="342"/>
    </location>
</feature>
<evidence type="ECO:0000313" key="4">
    <source>
        <dbReference type="Proteomes" id="UP000446866"/>
    </source>
</evidence>
<keyword evidence="2" id="KW-1133">Transmembrane helix</keyword>
<evidence type="ECO:0000313" key="3">
    <source>
        <dbReference type="EMBL" id="NBH61287.1"/>
    </source>
</evidence>
<keyword evidence="4" id="KW-1185">Reference proteome</keyword>
<reference evidence="3 4" key="1">
    <citation type="submission" date="2018-08" db="EMBL/GenBank/DDBJ databases">
        <title>Murine metabolic-syndrome-specific gut microbial biobank.</title>
        <authorList>
            <person name="Liu C."/>
        </authorList>
    </citation>
    <scope>NUCLEOTIDE SEQUENCE [LARGE SCALE GENOMIC DNA]</scope>
    <source>
        <strain evidence="3 4">28</strain>
    </source>
</reference>
<protein>
    <recommendedName>
        <fullName evidence="5">Sigma-E processing peptidase SpoIIGA</fullName>
    </recommendedName>
</protein>
<keyword evidence="2" id="KW-0472">Membrane</keyword>
<name>A0A845QKR3_9FIRM</name>
<dbReference type="GO" id="GO:0006508">
    <property type="term" value="P:proteolysis"/>
    <property type="evidence" value="ECO:0007669"/>
    <property type="project" value="InterPro"/>
</dbReference>
<dbReference type="InterPro" id="IPR005081">
    <property type="entry name" value="SpoIIGA"/>
</dbReference>
<evidence type="ECO:0000256" key="2">
    <source>
        <dbReference type="SAM" id="Phobius"/>
    </source>
</evidence>
<sequence>MVVYGEYLFLENFITGGIILYFTAKAAGEPFRILRGILCSLCCGAYAFTMFITVSPLLGFLGKMGFVLLISLLAFGKKSMKRVLLLGALFFTVTILYGGVAIAFLSMFSWEGAVSAGGVYMPAATYMTITAAASFGALFIRLVLSLVKERRRQMRTEVTVILQLGEVSWELTGFIDSGNFLSEPFTGKPVAVVRREVMEKLLQTMEMPQARYTAVPYHTVGTEKGVLDGYRIDALTVLSQTVKKPVLAVCEGKEFLSGGKGNGQILLPESMLERGIYADFKDDQGVFAESVSNFGTRVFLHRGKRCAATASCQRRGTENAAGVCQGEPGGEGGTYRAESASGGVYRQEI</sequence>